<dbReference type="EMBL" id="KZ819602">
    <property type="protein sequence ID" value="PWN37946.1"/>
    <property type="molecule type" value="Genomic_DNA"/>
</dbReference>
<dbReference type="PROSITE" id="PS00154">
    <property type="entry name" value="ATPASE_E1_E2"/>
    <property type="match status" value="1"/>
</dbReference>
<feature type="domain" description="HMA" evidence="19">
    <location>
        <begin position="95"/>
        <end position="161"/>
    </location>
</feature>
<dbReference type="Gene3D" id="3.40.1110.10">
    <property type="entry name" value="Calcium-transporting ATPase, cytoplasmic domain N"/>
    <property type="match status" value="1"/>
</dbReference>
<dbReference type="InterPro" id="IPR001757">
    <property type="entry name" value="P_typ_ATPase"/>
</dbReference>
<dbReference type="FunFam" id="3.30.70.100:FF:000001">
    <property type="entry name" value="ATPase copper transporting beta"/>
    <property type="match status" value="2"/>
</dbReference>
<evidence type="ECO:0000256" key="10">
    <source>
        <dbReference type="ARBA" id="ARBA00022840"/>
    </source>
</evidence>
<keyword evidence="6 18" id="KW-0479">Metal-binding</keyword>
<dbReference type="EC" id="7.2.2.8" evidence="3"/>
<dbReference type="NCBIfam" id="TIGR01494">
    <property type="entry name" value="ATPase_P-type"/>
    <property type="match status" value="2"/>
</dbReference>
<dbReference type="InterPro" id="IPR006122">
    <property type="entry name" value="HMA_Cu_ion-bd"/>
</dbReference>
<evidence type="ECO:0000256" key="1">
    <source>
        <dbReference type="ARBA" id="ARBA00004127"/>
    </source>
</evidence>
<evidence type="ECO:0000256" key="6">
    <source>
        <dbReference type="ARBA" id="ARBA00022723"/>
    </source>
</evidence>
<dbReference type="InterPro" id="IPR017969">
    <property type="entry name" value="Heavy-metal-associated_CS"/>
</dbReference>
<dbReference type="GO" id="GO:0043682">
    <property type="term" value="F:P-type divalent copper transporter activity"/>
    <property type="evidence" value="ECO:0007669"/>
    <property type="project" value="TreeGrafter"/>
</dbReference>
<dbReference type="SFLD" id="SFLDF00027">
    <property type="entry name" value="p-type_atpase"/>
    <property type="match status" value="1"/>
</dbReference>
<dbReference type="SFLD" id="SFLDG00002">
    <property type="entry name" value="C1.7:_P-type_atpase_like"/>
    <property type="match status" value="1"/>
</dbReference>
<keyword evidence="12" id="KW-1278">Translocase</keyword>
<dbReference type="Gene3D" id="2.70.150.10">
    <property type="entry name" value="Calcium-transporting ATPase, cytoplasmic transduction domain A"/>
    <property type="match status" value="1"/>
</dbReference>
<dbReference type="InterPro" id="IPR027256">
    <property type="entry name" value="P-typ_ATPase_IB"/>
</dbReference>
<sequence length="920" mass="99723">MDAEKELISSKSIQGTSQLNHVATFRIGGMTCGACVETIERMLRQQEGIESVTVALLAEKAVVEYDGQKWTPEKIAKEIEDIGFEAEQLAEELQDVQTLKVYGMTCASCTSTVEREVSAMDGVLSCVVSLATEEARVEFEKDKVGIRDIVERIEDLGFDAMLSDDRDKTQLQSLGRIREVSEWRRAFFISLSFALPNFFLNMIAPKWSFLRPILMWQPISNLYLADVLSLCLAAPVQFGIGKRFYVSSIKALRHYSATMDVLVVFGTTASFFFSTFSMIVALFCTTQCERPATFFETSTMLITFVTLGRYLENSAKGKTSEALSKLISLTPSMAVIYSDGEKMTQERKVATELIQRGDYVKVIPGERIAADGLVVRGESSVDESMVTGEAIPVTKVIGSAVIGGTVNSLGTFDFVVTRAGKETSLSQIVRLVSDAQTSKAPIQAFADRVAGVFVPCVVGLGVMTFIFWMCISHTFQLPSLPDIFQHQGSSRTMVCLKICISVVVVACPCALGLSTPTAVMVGTGVGAQNGILIKGGGPLEASKSISHILFDKTGTLTQGKLSVAGVRWFDGNSEQPKETSDKVDRIALDVQSVSGLKRAEALEILAAAERKSEHPIARGIANFIDSTIGTTLKTEVSSFISVPGHGIQCTVTVQGIPHAIFIGNQSYIDSQKKVLDSTSLAYAEKQSSQGKTLVFAMIDGSLACIISLSDQLKPEARQCIDGLRRMGIHCGIMTGDSQATARAIAKQLDIDEEDVYAEMSPTGKRGVILRLREELAQSNSSKSNGVAMVGDGINDSPALAAATLGIAVGNGAEIAVEAASIVLMRSNLLDVAASLHLSRRIFRQIKLNFVWATGYNIIFIPLAMGFGLPWGIHLHPMMAGAAMAFSSTWKRPSWLQDCQPIKRSEQCGFVLQFSNMRIEP</sequence>
<dbReference type="OrthoDB" id="432719at2759"/>
<evidence type="ECO:0000313" key="20">
    <source>
        <dbReference type="EMBL" id="PWN37946.1"/>
    </source>
</evidence>
<keyword evidence="16 18" id="KW-0472">Membrane</keyword>
<dbReference type="Pfam" id="PF00702">
    <property type="entry name" value="Hydrolase"/>
    <property type="match status" value="1"/>
</dbReference>
<protein>
    <recommendedName>
        <fullName evidence="3">P-type Cu(+) transporter</fullName>
        <ecNumber evidence="3">7.2.2.8</ecNumber>
    </recommendedName>
    <alternativeName>
        <fullName evidence="17">Cu(2+)-ATPase</fullName>
    </alternativeName>
</protein>
<name>A0A316VK64_9BASI</name>
<dbReference type="GO" id="GO:0012505">
    <property type="term" value="C:endomembrane system"/>
    <property type="evidence" value="ECO:0007669"/>
    <property type="project" value="UniProtKB-SubCell"/>
</dbReference>
<dbReference type="CDD" id="cd00371">
    <property type="entry name" value="HMA"/>
    <property type="match status" value="2"/>
</dbReference>
<gene>
    <name evidence="20" type="ORF">FA14DRAFT_166894</name>
</gene>
<comment type="subcellular location">
    <subcellularLocation>
        <location evidence="1">Endomembrane system</location>
        <topology evidence="1">Multi-pass membrane protein</topology>
    </subcellularLocation>
    <subcellularLocation>
        <location evidence="18">Membrane</location>
    </subcellularLocation>
</comment>
<keyword evidence="8 18" id="KW-0547">Nucleotide-binding</keyword>
<dbReference type="PANTHER" id="PTHR43520">
    <property type="entry name" value="ATP7, ISOFORM B"/>
    <property type="match status" value="1"/>
</dbReference>
<dbReference type="GO" id="GO:0016020">
    <property type="term" value="C:membrane"/>
    <property type="evidence" value="ECO:0007669"/>
    <property type="project" value="UniProtKB-SubCell"/>
</dbReference>
<dbReference type="SFLD" id="SFLDS00003">
    <property type="entry name" value="Haloacid_Dehalogenase"/>
    <property type="match status" value="1"/>
</dbReference>
<dbReference type="PRINTS" id="PR00119">
    <property type="entry name" value="CATATPASE"/>
</dbReference>
<dbReference type="NCBIfam" id="TIGR00003">
    <property type="entry name" value="copper ion binding protein"/>
    <property type="match status" value="2"/>
</dbReference>
<dbReference type="SUPFAM" id="SSF81653">
    <property type="entry name" value="Calcium ATPase, transduction domain A"/>
    <property type="match status" value="1"/>
</dbReference>
<dbReference type="PROSITE" id="PS01047">
    <property type="entry name" value="HMA_1"/>
    <property type="match status" value="2"/>
</dbReference>
<dbReference type="InterPro" id="IPR044492">
    <property type="entry name" value="P_typ_ATPase_HD_dom"/>
</dbReference>
<feature type="transmembrane region" description="Helical" evidence="18">
    <location>
        <begin position="223"/>
        <end position="240"/>
    </location>
</feature>
<keyword evidence="14" id="KW-0186">Copper</keyword>
<dbReference type="AlphaFoldDB" id="A0A316VK64"/>
<dbReference type="InterPro" id="IPR023214">
    <property type="entry name" value="HAD_sf"/>
</dbReference>
<dbReference type="PROSITE" id="PS50846">
    <property type="entry name" value="HMA_2"/>
    <property type="match status" value="2"/>
</dbReference>
<accession>A0A316VK64</accession>
<dbReference type="InterPro" id="IPR036163">
    <property type="entry name" value="HMA_dom_sf"/>
</dbReference>
<dbReference type="GO" id="GO:0140581">
    <property type="term" value="F:P-type monovalent copper transporter activity"/>
    <property type="evidence" value="ECO:0007669"/>
    <property type="project" value="UniProtKB-EC"/>
</dbReference>
<dbReference type="SUPFAM" id="SSF55008">
    <property type="entry name" value="HMA, heavy metal-associated domain"/>
    <property type="match status" value="2"/>
</dbReference>
<keyword evidence="21" id="KW-1185">Reference proteome</keyword>
<evidence type="ECO:0000256" key="12">
    <source>
        <dbReference type="ARBA" id="ARBA00022967"/>
    </source>
</evidence>
<dbReference type="GO" id="GO:0005507">
    <property type="term" value="F:copper ion binding"/>
    <property type="evidence" value="ECO:0007669"/>
    <property type="project" value="InterPro"/>
</dbReference>
<dbReference type="RefSeq" id="XP_025358248.1">
    <property type="nucleotide sequence ID" value="XM_025500051.1"/>
</dbReference>
<evidence type="ECO:0000256" key="9">
    <source>
        <dbReference type="ARBA" id="ARBA00022796"/>
    </source>
</evidence>
<feature type="transmembrane region" description="Helical" evidence="18">
    <location>
        <begin position="186"/>
        <end position="203"/>
    </location>
</feature>
<dbReference type="CDD" id="cd02094">
    <property type="entry name" value="P-type_ATPase_Cu-like"/>
    <property type="match status" value="1"/>
</dbReference>
<evidence type="ECO:0000256" key="15">
    <source>
        <dbReference type="ARBA" id="ARBA00023065"/>
    </source>
</evidence>
<evidence type="ECO:0000256" key="18">
    <source>
        <dbReference type="RuleBase" id="RU362081"/>
    </source>
</evidence>
<evidence type="ECO:0000256" key="14">
    <source>
        <dbReference type="ARBA" id="ARBA00023008"/>
    </source>
</evidence>
<keyword evidence="15" id="KW-0406">Ion transport</keyword>
<evidence type="ECO:0000259" key="19">
    <source>
        <dbReference type="PROSITE" id="PS50846"/>
    </source>
</evidence>
<feature type="transmembrane region" description="Helical" evidence="18">
    <location>
        <begin position="849"/>
        <end position="868"/>
    </location>
</feature>
<dbReference type="InterPro" id="IPR059000">
    <property type="entry name" value="ATPase_P-type_domA"/>
</dbReference>
<comment type="similarity">
    <text evidence="2 18">Belongs to the cation transport ATPase (P-type) (TC 3.A.3) family. Type IB subfamily.</text>
</comment>
<dbReference type="NCBIfam" id="TIGR01525">
    <property type="entry name" value="ATPase-IB_hvy"/>
    <property type="match status" value="1"/>
</dbReference>
<dbReference type="InterPro" id="IPR036412">
    <property type="entry name" value="HAD-like_sf"/>
</dbReference>
<evidence type="ECO:0000256" key="2">
    <source>
        <dbReference type="ARBA" id="ARBA00006024"/>
    </source>
</evidence>
<dbReference type="Gene3D" id="3.40.50.1000">
    <property type="entry name" value="HAD superfamily/HAD-like"/>
    <property type="match status" value="1"/>
</dbReference>
<dbReference type="Pfam" id="PF00403">
    <property type="entry name" value="HMA"/>
    <property type="match status" value="2"/>
</dbReference>
<dbReference type="InterPro" id="IPR023299">
    <property type="entry name" value="ATPase_P-typ_cyto_dom_N"/>
</dbReference>
<dbReference type="STRING" id="1280837.A0A316VK64"/>
<dbReference type="SUPFAM" id="SSF81660">
    <property type="entry name" value="Metal cation-transporting ATPase, ATP-binding domain N"/>
    <property type="match status" value="1"/>
</dbReference>
<dbReference type="SUPFAM" id="SSF81665">
    <property type="entry name" value="Calcium ATPase, transmembrane domain M"/>
    <property type="match status" value="1"/>
</dbReference>
<dbReference type="Gene3D" id="3.30.70.100">
    <property type="match status" value="2"/>
</dbReference>
<dbReference type="GO" id="GO:0005524">
    <property type="term" value="F:ATP binding"/>
    <property type="evidence" value="ECO:0007669"/>
    <property type="project" value="UniProtKB-UniRule"/>
</dbReference>
<keyword evidence="4" id="KW-0813">Transport</keyword>
<proteinExistence type="inferred from homology"/>
<dbReference type="FunFam" id="2.70.150.10:FF:000002">
    <property type="entry name" value="Copper-transporting ATPase 1, putative"/>
    <property type="match status" value="1"/>
</dbReference>
<dbReference type="InterPro" id="IPR023298">
    <property type="entry name" value="ATPase_P-typ_TM_dom_sf"/>
</dbReference>
<dbReference type="SUPFAM" id="SSF56784">
    <property type="entry name" value="HAD-like"/>
    <property type="match status" value="1"/>
</dbReference>
<dbReference type="Proteomes" id="UP000245771">
    <property type="component" value="Unassembled WGS sequence"/>
</dbReference>
<dbReference type="Pfam" id="PF00122">
    <property type="entry name" value="E1-E2_ATPase"/>
    <property type="match status" value="1"/>
</dbReference>
<keyword evidence="7" id="KW-0677">Repeat</keyword>
<dbReference type="InterPro" id="IPR008250">
    <property type="entry name" value="ATPase_P-typ_transduc_dom_A_sf"/>
</dbReference>
<dbReference type="GO" id="GO:0016887">
    <property type="term" value="F:ATP hydrolysis activity"/>
    <property type="evidence" value="ECO:0007669"/>
    <property type="project" value="InterPro"/>
</dbReference>
<evidence type="ECO:0000256" key="17">
    <source>
        <dbReference type="ARBA" id="ARBA00080126"/>
    </source>
</evidence>
<dbReference type="InterPro" id="IPR006121">
    <property type="entry name" value="HMA_dom"/>
</dbReference>
<evidence type="ECO:0000256" key="11">
    <source>
        <dbReference type="ARBA" id="ARBA00022842"/>
    </source>
</evidence>
<evidence type="ECO:0000256" key="13">
    <source>
        <dbReference type="ARBA" id="ARBA00022989"/>
    </source>
</evidence>
<feature type="transmembrane region" description="Helical" evidence="18">
    <location>
        <begin position="261"/>
        <end position="283"/>
    </location>
</feature>
<dbReference type="PANTHER" id="PTHR43520:SF8">
    <property type="entry name" value="P-TYPE CU(+) TRANSPORTER"/>
    <property type="match status" value="1"/>
</dbReference>
<evidence type="ECO:0000313" key="21">
    <source>
        <dbReference type="Proteomes" id="UP000245771"/>
    </source>
</evidence>
<keyword evidence="5 18" id="KW-0812">Transmembrane</keyword>
<feature type="transmembrane region" description="Helical" evidence="18">
    <location>
        <begin position="492"/>
        <end position="513"/>
    </location>
</feature>
<evidence type="ECO:0000256" key="16">
    <source>
        <dbReference type="ARBA" id="ARBA00023136"/>
    </source>
</evidence>
<dbReference type="GeneID" id="37021832"/>
<evidence type="ECO:0000256" key="5">
    <source>
        <dbReference type="ARBA" id="ARBA00022692"/>
    </source>
</evidence>
<dbReference type="InterPro" id="IPR018303">
    <property type="entry name" value="ATPase_P-typ_P_site"/>
</dbReference>
<keyword evidence="10 18" id="KW-0067">ATP-binding</keyword>
<dbReference type="GO" id="GO:0055070">
    <property type="term" value="P:copper ion homeostasis"/>
    <property type="evidence" value="ECO:0007669"/>
    <property type="project" value="TreeGrafter"/>
</dbReference>
<keyword evidence="9" id="KW-0187">Copper transport</keyword>
<dbReference type="FunCoup" id="A0A316VK64">
    <property type="interactions" value="315"/>
</dbReference>
<reference evidence="20 21" key="1">
    <citation type="journal article" date="2018" name="Mol. Biol. Evol.">
        <title>Broad Genomic Sampling Reveals a Smut Pathogenic Ancestry of the Fungal Clade Ustilaginomycotina.</title>
        <authorList>
            <person name="Kijpornyongpan T."/>
            <person name="Mondo S.J."/>
            <person name="Barry K."/>
            <person name="Sandor L."/>
            <person name="Lee J."/>
            <person name="Lipzen A."/>
            <person name="Pangilinan J."/>
            <person name="LaButti K."/>
            <person name="Hainaut M."/>
            <person name="Henrissat B."/>
            <person name="Grigoriev I.V."/>
            <person name="Spatafora J.W."/>
            <person name="Aime M.C."/>
        </authorList>
    </citation>
    <scope>NUCLEOTIDE SEQUENCE [LARGE SCALE GENOMIC DNA]</scope>
    <source>
        <strain evidence="20 21">MCA 3882</strain>
    </source>
</reference>
<organism evidence="20 21">
    <name type="scientific">Meira miltonrushii</name>
    <dbReference type="NCBI Taxonomy" id="1280837"/>
    <lineage>
        <taxon>Eukaryota</taxon>
        <taxon>Fungi</taxon>
        <taxon>Dikarya</taxon>
        <taxon>Basidiomycota</taxon>
        <taxon>Ustilaginomycotina</taxon>
        <taxon>Exobasidiomycetes</taxon>
        <taxon>Exobasidiales</taxon>
        <taxon>Brachybasidiaceae</taxon>
        <taxon>Meira</taxon>
    </lineage>
</organism>
<dbReference type="PRINTS" id="PR00943">
    <property type="entry name" value="CUATPASE"/>
</dbReference>
<keyword evidence="11" id="KW-0460">Magnesium</keyword>
<evidence type="ECO:0000256" key="7">
    <source>
        <dbReference type="ARBA" id="ARBA00022737"/>
    </source>
</evidence>
<evidence type="ECO:0000256" key="8">
    <source>
        <dbReference type="ARBA" id="ARBA00022741"/>
    </source>
</evidence>
<evidence type="ECO:0000256" key="4">
    <source>
        <dbReference type="ARBA" id="ARBA00022448"/>
    </source>
</evidence>
<feature type="transmembrane region" description="Helical" evidence="18">
    <location>
        <begin position="449"/>
        <end position="471"/>
    </location>
</feature>
<dbReference type="PRINTS" id="PR00942">
    <property type="entry name" value="CUATPASEI"/>
</dbReference>
<feature type="domain" description="HMA" evidence="19">
    <location>
        <begin position="21"/>
        <end position="87"/>
    </location>
</feature>
<dbReference type="InParanoid" id="A0A316VK64"/>
<keyword evidence="13 18" id="KW-1133">Transmembrane helix</keyword>
<evidence type="ECO:0000256" key="3">
    <source>
        <dbReference type="ARBA" id="ARBA00012517"/>
    </source>
</evidence>